<evidence type="ECO:0008006" key="3">
    <source>
        <dbReference type="Google" id="ProtNLM"/>
    </source>
</evidence>
<evidence type="ECO:0000313" key="1">
    <source>
        <dbReference type="EMBL" id="KJV27219.1"/>
    </source>
</evidence>
<dbReference type="InterPro" id="IPR021488">
    <property type="entry name" value="DUF3142"/>
</dbReference>
<dbReference type="PATRIC" id="fig|345309.4.peg.3419"/>
<comment type="caution">
    <text evidence="1">The sequence shown here is derived from an EMBL/GenBank/DDBJ whole genome shotgun (WGS) entry which is preliminary data.</text>
</comment>
<proteinExistence type="predicted"/>
<evidence type="ECO:0000313" key="2">
    <source>
        <dbReference type="Proteomes" id="UP000033651"/>
    </source>
</evidence>
<reference evidence="1 2" key="1">
    <citation type="submission" date="2015-03" db="EMBL/GenBank/DDBJ databases">
        <title>Draft genome sequence of Luteibacter yeojuensis strain SU11.</title>
        <authorList>
            <person name="Sulaiman J."/>
            <person name="Priya K."/>
            <person name="Chan K.-G."/>
        </authorList>
    </citation>
    <scope>NUCLEOTIDE SEQUENCE [LARGE SCALE GENOMIC DNA]</scope>
    <source>
        <strain evidence="1 2">SU11</strain>
    </source>
</reference>
<gene>
    <name evidence="1" type="ORF">VI08_18060</name>
</gene>
<dbReference type="Proteomes" id="UP000033651">
    <property type="component" value="Unassembled WGS sequence"/>
</dbReference>
<accession>A0A0F3KAV1</accession>
<keyword evidence="2" id="KW-1185">Reference proteome</keyword>
<dbReference type="EMBL" id="JZRB01000050">
    <property type="protein sequence ID" value="KJV27219.1"/>
    <property type="molecule type" value="Genomic_DNA"/>
</dbReference>
<name>A0A0F3KAV1_9GAMM</name>
<sequence>MFLAAALLAACGGTPAPLTHEAYIWQRQWTPALRGSVAASRDFVAAWRVLAAQASRDGRVQVFTADNGALAAAGRPVIPVVRIDGRLARFDATALRAQVVGVLTRWPGAAAIEIDYDCPTARLPAYAAFLRELKPALGGTRLSITALPTWAGSADLDALLAIADESVLQVHAVQAPQAGLFDPAIAASWVSAYATHTHRPFRIALPTYGSRVSWNDDGTLLAVESETAALAAGASASELYASPDAVMAFVQGLEAHRPEGLAGIVWFRLPTPDDTRAWSLATWRGVVTGHLDRAPLRTRLRDAGQGASDVLVENPAATDAAAPSRVALPPGCMLADGIDGYRLAPGTQPLTLVAGQARPLAAHATRAVGWARCPPGTPTTLTLQGTPVS</sequence>
<dbReference type="AlphaFoldDB" id="A0A0F3KAV1"/>
<organism evidence="1 2">
    <name type="scientific">Luteibacter yeojuensis</name>
    <dbReference type="NCBI Taxonomy" id="345309"/>
    <lineage>
        <taxon>Bacteria</taxon>
        <taxon>Pseudomonadati</taxon>
        <taxon>Pseudomonadota</taxon>
        <taxon>Gammaproteobacteria</taxon>
        <taxon>Lysobacterales</taxon>
        <taxon>Rhodanobacteraceae</taxon>
        <taxon>Luteibacter</taxon>
    </lineage>
</organism>
<dbReference type="Pfam" id="PF11340">
    <property type="entry name" value="DUF3142"/>
    <property type="match status" value="1"/>
</dbReference>
<protein>
    <recommendedName>
        <fullName evidence="3">DUF3142 domain-containing protein</fullName>
    </recommendedName>
</protein>
<dbReference type="OrthoDB" id="187794at2"/>